<keyword evidence="1" id="KW-0449">Lipoprotein</keyword>
<protein>
    <recommendedName>
        <fullName evidence="1">Phosphorylase b kinase regulatory subunit</fullName>
    </recommendedName>
</protein>
<keyword evidence="1" id="KW-0321">Glycogen metabolism</keyword>
<dbReference type="GO" id="GO:0005516">
    <property type="term" value="F:calmodulin binding"/>
    <property type="evidence" value="ECO:0007669"/>
    <property type="project" value="UniProtKB-KW"/>
</dbReference>
<sequence length="91" mass="10770">MSSFVHKEIILGRFNIIDSAVGWPAFATHDEKLYESTLNKCVRHLEGRYGLRRFLRDGYRTECEDPTKRHYEEEETYKFQGIENQFPAPCP</sequence>
<dbReference type="PANTHER" id="PTHR10749">
    <property type="entry name" value="PHOSPHORYLASE B KINASE REGULATORY SUBUNIT"/>
    <property type="match status" value="1"/>
</dbReference>
<dbReference type="SUPFAM" id="SSF48208">
    <property type="entry name" value="Six-hairpin glycosidases"/>
    <property type="match status" value="1"/>
</dbReference>
<evidence type="ECO:0000313" key="2">
    <source>
        <dbReference type="Proteomes" id="UP000887574"/>
    </source>
</evidence>
<evidence type="ECO:0000256" key="1">
    <source>
        <dbReference type="RuleBase" id="RU364123"/>
    </source>
</evidence>
<dbReference type="Proteomes" id="UP000887574">
    <property type="component" value="Unplaced"/>
</dbReference>
<dbReference type="GO" id="GO:0005886">
    <property type="term" value="C:plasma membrane"/>
    <property type="evidence" value="ECO:0007669"/>
    <property type="project" value="UniProtKB-SubCell"/>
</dbReference>
<comment type="pathway">
    <text evidence="1">Glycan biosynthesis; glycogen metabolism.</text>
</comment>
<dbReference type="InterPro" id="IPR008928">
    <property type="entry name" value="6-hairpin_glycosidase_sf"/>
</dbReference>
<dbReference type="PANTHER" id="PTHR10749:SF8">
    <property type="entry name" value="PHOSPHORYLASE B KINASE REGULATORY SUBUNIT BETA"/>
    <property type="match status" value="1"/>
</dbReference>
<keyword evidence="1" id="KW-1003">Cell membrane</keyword>
<comment type="function">
    <text evidence="1">Phosphorylase b kinase catalyzes the phosphorylation of serine in certain substrates, including troponin I.</text>
</comment>
<accession>A0A915E5Z1</accession>
<dbReference type="AlphaFoldDB" id="A0A915E5Z1"/>
<dbReference type="WBParaSite" id="jg26130">
    <property type="protein sequence ID" value="jg26130"/>
    <property type="gene ID" value="jg26130"/>
</dbReference>
<keyword evidence="1" id="KW-0472">Membrane</keyword>
<keyword evidence="1" id="KW-0119">Carbohydrate metabolism</keyword>
<dbReference type="InterPro" id="IPR008734">
    <property type="entry name" value="PHK_A/B_su"/>
</dbReference>
<dbReference type="GO" id="GO:0005977">
    <property type="term" value="P:glycogen metabolic process"/>
    <property type="evidence" value="ECO:0007669"/>
    <property type="project" value="UniProtKB-KW"/>
</dbReference>
<comment type="subcellular location">
    <subcellularLocation>
        <location evidence="1">Cell membrane</location>
        <topology evidence="1">Lipid-anchor</topology>
        <orientation evidence="1">Cytoplasmic side</orientation>
    </subcellularLocation>
</comment>
<keyword evidence="1" id="KW-0112">Calmodulin-binding</keyword>
<name>A0A915E5Z1_9BILA</name>
<organism evidence="2 3">
    <name type="scientific">Ditylenchus dipsaci</name>
    <dbReference type="NCBI Taxonomy" id="166011"/>
    <lineage>
        <taxon>Eukaryota</taxon>
        <taxon>Metazoa</taxon>
        <taxon>Ecdysozoa</taxon>
        <taxon>Nematoda</taxon>
        <taxon>Chromadorea</taxon>
        <taxon>Rhabditida</taxon>
        <taxon>Tylenchina</taxon>
        <taxon>Tylenchomorpha</taxon>
        <taxon>Sphaerularioidea</taxon>
        <taxon>Anguinidae</taxon>
        <taxon>Anguininae</taxon>
        <taxon>Ditylenchus</taxon>
    </lineage>
</organism>
<dbReference type="GO" id="GO:0005964">
    <property type="term" value="C:phosphorylase kinase complex"/>
    <property type="evidence" value="ECO:0007669"/>
    <property type="project" value="TreeGrafter"/>
</dbReference>
<proteinExistence type="inferred from homology"/>
<reference evidence="3" key="1">
    <citation type="submission" date="2022-11" db="UniProtKB">
        <authorList>
            <consortium name="WormBaseParasite"/>
        </authorList>
    </citation>
    <scope>IDENTIFICATION</scope>
</reference>
<keyword evidence="1" id="KW-0636">Prenylation</keyword>
<keyword evidence="2" id="KW-1185">Reference proteome</keyword>
<comment type="similarity">
    <text evidence="1">Belongs to the phosphorylase b kinase regulatory chain family.</text>
</comment>
<evidence type="ECO:0000313" key="3">
    <source>
        <dbReference type="WBParaSite" id="jg26130"/>
    </source>
</evidence>